<gene>
    <name evidence="8" type="ORF">H9Q78_06610</name>
</gene>
<feature type="transmembrane region" description="Helical" evidence="6">
    <location>
        <begin position="212"/>
        <end position="238"/>
    </location>
</feature>
<evidence type="ECO:0000256" key="6">
    <source>
        <dbReference type="SAM" id="Phobius"/>
    </source>
</evidence>
<proteinExistence type="predicted"/>
<feature type="transmembrane region" description="Helical" evidence="6">
    <location>
        <begin position="113"/>
        <end position="136"/>
    </location>
</feature>
<sequence length="470" mass="50253">MKGGNMTENKAATGNGFTGKKRLLLIVGVLLTTVTSQAANYGNNLVLPSKLVQFNITEMYSLYATLGGMGMMISLPLVGMLCSKFSVKRVTLAGVISHFAIRFLLMFAPNVGIFTALWAMMGLAAGLYISAPYTMMATIVSPEERPKFYGFIATASAVGSLVGPGLTGAVIDAVSSNAGLIIYGVFAVIPLITLGLLYPYQKRPGNGKKFDFGGIALLIVFVCCLILWLCMVGSYFALLSVPGIILPLAAVIALVLLIKLELRSDNPSVPVEMFIKKRFRATFSVQALMVAYSTCITAYAVRYVTYVMQGTSFQSSTVTMPQTIVQAIVGLAIGTIIGKNFKKRFRPMALLALSIYVIALVILSTLKPDSSMLVIYVATAIGGISQAITQSIHAPFFQSELKPDEIPKAQGMYQFSSTGGASIFGAICGACINFGATFNQVFLVGAGFVAVALIIAIFTFRFPKEELTEE</sequence>
<dbReference type="PROSITE" id="PS50850">
    <property type="entry name" value="MFS"/>
    <property type="match status" value="1"/>
</dbReference>
<dbReference type="RefSeq" id="WP_249304471.1">
    <property type="nucleotide sequence ID" value="NZ_CP060634.1"/>
</dbReference>
<evidence type="ECO:0000256" key="2">
    <source>
        <dbReference type="ARBA" id="ARBA00022448"/>
    </source>
</evidence>
<protein>
    <submittedName>
        <fullName evidence="8">MFS transporter</fullName>
    </submittedName>
</protein>
<evidence type="ECO:0000256" key="3">
    <source>
        <dbReference type="ARBA" id="ARBA00022692"/>
    </source>
</evidence>
<feature type="transmembrane region" description="Helical" evidence="6">
    <location>
        <begin position="324"/>
        <end position="341"/>
    </location>
</feature>
<keyword evidence="3 6" id="KW-0812">Transmembrane</keyword>
<evidence type="ECO:0000256" key="4">
    <source>
        <dbReference type="ARBA" id="ARBA00022989"/>
    </source>
</evidence>
<feature type="transmembrane region" description="Helical" evidence="6">
    <location>
        <begin position="441"/>
        <end position="460"/>
    </location>
</feature>
<reference evidence="8 9" key="1">
    <citation type="submission" date="2020-08" db="EMBL/GenBank/DDBJ databases">
        <authorList>
            <person name="Liu C."/>
            <person name="Sun Q."/>
        </authorList>
    </citation>
    <scope>NUCLEOTIDE SEQUENCE [LARGE SCALE GENOMIC DNA]</scope>
    <source>
        <strain evidence="8 9">NSJ-38</strain>
    </source>
</reference>
<feature type="transmembrane region" description="Helical" evidence="6">
    <location>
        <begin position="62"/>
        <end position="83"/>
    </location>
</feature>
<keyword evidence="2" id="KW-0813">Transport</keyword>
<dbReference type="InterPro" id="IPR020846">
    <property type="entry name" value="MFS_dom"/>
</dbReference>
<dbReference type="KEGG" id="qdo:H9Q78_06610"/>
<name>A0A7G9G7J8_9FIRM</name>
<feature type="transmembrane region" description="Helical" evidence="6">
    <location>
        <begin position="372"/>
        <end position="392"/>
    </location>
</feature>
<dbReference type="PANTHER" id="PTHR23501:SF191">
    <property type="entry name" value="VACUOLAR BASIC AMINO ACID TRANSPORTER 4"/>
    <property type="match status" value="1"/>
</dbReference>
<feature type="transmembrane region" description="Helical" evidence="6">
    <location>
        <begin position="180"/>
        <end position="200"/>
    </location>
</feature>
<dbReference type="Gene3D" id="1.20.1250.20">
    <property type="entry name" value="MFS general substrate transporter like domains"/>
    <property type="match status" value="2"/>
</dbReference>
<dbReference type="InterPro" id="IPR036259">
    <property type="entry name" value="MFS_trans_sf"/>
</dbReference>
<dbReference type="Proteomes" id="UP000515823">
    <property type="component" value="Chromosome"/>
</dbReference>
<keyword evidence="4 6" id="KW-1133">Transmembrane helix</keyword>
<keyword evidence="5 6" id="KW-0472">Membrane</keyword>
<dbReference type="Pfam" id="PF07690">
    <property type="entry name" value="MFS_1"/>
    <property type="match status" value="1"/>
</dbReference>
<feature type="transmembrane region" description="Helical" evidence="6">
    <location>
        <begin position="413"/>
        <end position="435"/>
    </location>
</feature>
<feature type="transmembrane region" description="Helical" evidence="6">
    <location>
        <begin position="283"/>
        <end position="304"/>
    </location>
</feature>
<organism evidence="8 9">
    <name type="scientific">Qiania dongpingensis</name>
    <dbReference type="NCBI Taxonomy" id="2763669"/>
    <lineage>
        <taxon>Bacteria</taxon>
        <taxon>Bacillati</taxon>
        <taxon>Bacillota</taxon>
        <taxon>Clostridia</taxon>
        <taxon>Lachnospirales</taxon>
        <taxon>Lachnospiraceae</taxon>
        <taxon>Qiania</taxon>
    </lineage>
</organism>
<dbReference type="PANTHER" id="PTHR23501">
    <property type="entry name" value="MAJOR FACILITATOR SUPERFAMILY"/>
    <property type="match status" value="1"/>
</dbReference>
<dbReference type="SUPFAM" id="SSF103473">
    <property type="entry name" value="MFS general substrate transporter"/>
    <property type="match status" value="1"/>
</dbReference>
<evidence type="ECO:0000313" key="8">
    <source>
        <dbReference type="EMBL" id="QNM06780.1"/>
    </source>
</evidence>
<feature type="domain" description="Major facilitator superfamily (MFS) profile" evidence="7">
    <location>
        <begin position="21"/>
        <end position="464"/>
    </location>
</feature>
<feature type="transmembrane region" description="Helical" evidence="6">
    <location>
        <begin position="148"/>
        <end position="174"/>
    </location>
</feature>
<dbReference type="AlphaFoldDB" id="A0A7G9G7J8"/>
<keyword evidence="9" id="KW-1185">Reference proteome</keyword>
<comment type="subcellular location">
    <subcellularLocation>
        <location evidence="1">Cell membrane</location>
        <topology evidence="1">Multi-pass membrane protein</topology>
    </subcellularLocation>
</comment>
<feature type="transmembrane region" description="Helical" evidence="6">
    <location>
        <begin position="244"/>
        <end position="262"/>
    </location>
</feature>
<dbReference type="GO" id="GO:0005886">
    <property type="term" value="C:plasma membrane"/>
    <property type="evidence" value="ECO:0007669"/>
    <property type="project" value="UniProtKB-SubCell"/>
</dbReference>
<evidence type="ECO:0000256" key="5">
    <source>
        <dbReference type="ARBA" id="ARBA00023136"/>
    </source>
</evidence>
<evidence type="ECO:0000259" key="7">
    <source>
        <dbReference type="PROSITE" id="PS50850"/>
    </source>
</evidence>
<evidence type="ECO:0000256" key="1">
    <source>
        <dbReference type="ARBA" id="ARBA00004651"/>
    </source>
</evidence>
<dbReference type="GO" id="GO:0022857">
    <property type="term" value="F:transmembrane transporter activity"/>
    <property type="evidence" value="ECO:0007669"/>
    <property type="project" value="InterPro"/>
</dbReference>
<accession>A0A7G9G7J8</accession>
<evidence type="ECO:0000313" key="9">
    <source>
        <dbReference type="Proteomes" id="UP000515823"/>
    </source>
</evidence>
<dbReference type="InterPro" id="IPR011701">
    <property type="entry name" value="MFS"/>
</dbReference>
<dbReference type="EMBL" id="CP060634">
    <property type="protein sequence ID" value="QNM06780.1"/>
    <property type="molecule type" value="Genomic_DNA"/>
</dbReference>
<feature type="transmembrane region" description="Helical" evidence="6">
    <location>
        <begin position="348"/>
        <end position="366"/>
    </location>
</feature>